<dbReference type="EMBL" id="JARGDH010000003">
    <property type="protein sequence ID" value="KAL0273808.1"/>
    <property type="molecule type" value="Genomic_DNA"/>
</dbReference>
<organism evidence="6">
    <name type="scientific">Menopon gallinae</name>
    <name type="common">poultry shaft louse</name>
    <dbReference type="NCBI Taxonomy" id="328185"/>
    <lineage>
        <taxon>Eukaryota</taxon>
        <taxon>Metazoa</taxon>
        <taxon>Ecdysozoa</taxon>
        <taxon>Arthropoda</taxon>
        <taxon>Hexapoda</taxon>
        <taxon>Insecta</taxon>
        <taxon>Pterygota</taxon>
        <taxon>Neoptera</taxon>
        <taxon>Paraneoptera</taxon>
        <taxon>Psocodea</taxon>
        <taxon>Troctomorpha</taxon>
        <taxon>Phthiraptera</taxon>
        <taxon>Amblycera</taxon>
        <taxon>Menoponidae</taxon>
        <taxon>Menopon</taxon>
    </lineage>
</organism>
<evidence type="ECO:0000256" key="3">
    <source>
        <dbReference type="ARBA" id="ARBA00022833"/>
    </source>
</evidence>
<keyword evidence="3 4" id="KW-0862">Zinc</keyword>
<dbReference type="Gene3D" id="4.10.1000.10">
    <property type="entry name" value="Zinc finger, CCCH-type"/>
    <property type="match status" value="1"/>
</dbReference>
<reference evidence="6" key="1">
    <citation type="journal article" date="2024" name="Gigascience">
        <title>Chromosome-level genome of the poultry shaft louse Menopon gallinae provides insight into the host-switching and adaptive evolution of parasitic lice.</title>
        <authorList>
            <person name="Xu Y."/>
            <person name="Ma L."/>
            <person name="Liu S."/>
            <person name="Liang Y."/>
            <person name="Liu Q."/>
            <person name="He Z."/>
            <person name="Tian L."/>
            <person name="Duan Y."/>
            <person name="Cai W."/>
            <person name="Li H."/>
            <person name="Song F."/>
        </authorList>
    </citation>
    <scope>NUCLEOTIDE SEQUENCE</scope>
    <source>
        <strain evidence="6">Cailab_2023a</strain>
    </source>
</reference>
<dbReference type="AlphaFoldDB" id="A0AAW2HW16"/>
<dbReference type="InterPro" id="IPR036855">
    <property type="entry name" value="Znf_CCCH_sf"/>
</dbReference>
<dbReference type="InterPro" id="IPR000571">
    <property type="entry name" value="Znf_CCCH"/>
</dbReference>
<accession>A0AAW2HW16</accession>
<name>A0AAW2HW16_9NEOP</name>
<evidence type="ECO:0000256" key="2">
    <source>
        <dbReference type="ARBA" id="ARBA00022771"/>
    </source>
</evidence>
<keyword evidence="1 4" id="KW-0479">Metal-binding</keyword>
<dbReference type="SUPFAM" id="SSF90229">
    <property type="entry name" value="CCCH zinc finger"/>
    <property type="match status" value="1"/>
</dbReference>
<evidence type="ECO:0000256" key="1">
    <source>
        <dbReference type="ARBA" id="ARBA00022723"/>
    </source>
</evidence>
<dbReference type="Pfam" id="PF06220">
    <property type="entry name" value="zf-U1"/>
    <property type="match status" value="1"/>
</dbReference>
<dbReference type="SUPFAM" id="SSF57667">
    <property type="entry name" value="beta-beta-alpha zinc fingers"/>
    <property type="match status" value="1"/>
</dbReference>
<dbReference type="InterPro" id="IPR036236">
    <property type="entry name" value="Znf_C2H2_sf"/>
</dbReference>
<feature type="domain" description="C3H1-type" evidence="5">
    <location>
        <begin position="52"/>
        <end position="80"/>
    </location>
</feature>
<keyword evidence="2 4" id="KW-0863">Zinc-finger</keyword>
<dbReference type="GO" id="GO:0005689">
    <property type="term" value="C:U12-type spliceosomal complex"/>
    <property type="evidence" value="ECO:0007669"/>
    <property type="project" value="TreeGrafter"/>
</dbReference>
<proteinExistence type="predicted"/>
<comment type="caution">
    <text evidence="6">The sequence shown here is derived from an EMBL/GenBank/DDBJ whole genome shotgun (WGS) entry which is preliminary data.</text>
</comment>
<dbReference type="Gene3D" id="3.30.160.60">
    <property type="entry name" value="Classic Zinc Finger"/>
    <property type="match status" value="1"/>
</dbReference>
<dbReference type="PROSITE" id="PS50103">
    <property type="entry name" value="ZF_C3H1"/>
    <property type="match status" value="1"/>
</dbReference>
<dbReference type="InterPro" id="IPR013085">
    <property type="entry name" value="U1-CZ_Znf_C2H2"/>
</dbReference>
<dbReference type="PANTHER" id="PTHR16465:SF0">
    <property type="entry name" value="ZINC FINGER MATRIN-TYPE PROTEIN 5"/>
    <property type="match status" value="1"/>
</dbReference>
<feature type="zinc finger region" description="C3H1-type" evidence="4">
    <location>
        <begin position="52"/>
        <end position="80"/>
    </location>
</feature>
<dbReference type="PANTHER" id="PTHR16465">
    <property type="entry name" value="NUCLEASE-RELATED"/>
    <property type="match status" value="1"/>
</dbReference>
<protein>
    <recommendedName>
        <fullName evidence="5">C3H1-type domain-containing protein</fullName>
    </recommendedName>
</protein>
<evidence type="ECO:0000259" key="5">
    <source>
        <dbReference type="PROSITE" id="PS50103"/>
    </source>
</evidence>
<gene>
    <name evidence="6" type="ORF">PYX00_006394</name>
</gene>
<dbReference type="GO" id="GO:0008270">
    <property type="term" value="F:zinc ion binding"/>
    <property type="evidence" value="ECO:0007669"/>
    <property type="project" value="UniProtKB-KW"/>
</dbReference>
<evidence type="ECO:0000313" key="6">
    <source>
        <dbReference type="EMBL" id="KAL0273808.1"/>
    </source>
</evidence>
<dbReference type="Pfam" id="PF00642">
    <property type="entry name" value="zf-CCCH"/>
    <property type="match status" value="1"/>
</dbReference>
<sequence>MGRKKYYCDFCCRFFNDDKNIRSKHINSVAHQKAKADHYDLFKDPEIILRENSAKKPCRRFQNDGHCQFGSSCIYSHYSSFELDMIRQEIARCKAIRTSVNVPPPEAFVQKYDELKRRTCRKSGTSVWSHELPPNLLPVADSLPPSMIPFSVKIYRDLDPDSWG</sequence>
<evidence type="ECO:0000256" key="4">
    <source>
        <dbReference type="PROSITE-ProRule" id="PRU00723"/>
    </source>
</evidence>